<dbReference type="InterPro" id="IPR052055">
    <property type="entry name" value="Hepadnavirus_pol/RT"/>
</dbReference>
<gene>
    <name evidence="9" type="ORF">MCOR_34588</name>
</gene>
<organism evidence="9 10">
    <name type="scientific">Mytilus coruscus</name>
    <name type="common">Sea mussel</name>
    <dbReference type="NCBI Taxonomy" id="42192"/>
    <lineage>
        <taxon>Eukaryota</taxon>
        <taxon>Metazoa</taxon>
        <taxon>Spiralia</taxon>
        <taxon>Lophotrochozoa</taxon>
        <taxon>Mollusca</taxon>
        <taxon>Bivalvia</taxon>
        <taxon>Autobranchia</taxon>
        <taxon>Pteriomorphia</taxon>
        <taxon>Mytilida</taxon>
        <taxon>Mytiloidea</taxon>
        <taxon>Mytilidae</taxon>
        <taxon>Mytilinae</taxon>
        <taxon>Mytilus</taxon>
    </lineage>
</organism>
<dbReference type="Proteomes" id="UP000507470">
    <property type="component" value="Unassembled WGS sequence"/>
</dbReference>
<evidence type="ECO:0000313" key="10">
    <source>
        <dbReference type="Proteomes" id="UP000507470"/>
    </source>
</evidence>
<dbReference type="InterPro" id="IPR043502">
    <property type="entry name" value="DNA/RNA_pol_sf"/>
</dbReference>
<reference evidence="9 10" key="1">
    <citation type="submission" date="2020-06" db="EMBL/GenBank/DDBJ databases">
        <authorList>
            <person name="Li R."/>
            <person name="Bekaert M."/>
        </authorList>
    </citation>
    <scope>NUCLEOTIDE SEQUENCE [LARGE SCALE GENOMIC DNA]</scope>
    <source>
        <strain evidence="10">wild</strain>
    </source>
</reference>
<sequence length="353" mass="40994">MAPVLGNVTRLMTRNIYRLIESRVSWDYTFKLSDQDVINELLFWKVHVSEINVKCLSDYKIPSVVMYSDASSFACGAYSCQLDEKKFHKMWSEDERERSSTWREMYAIKSCLDTFQYQLVGKVVKLFTDCLNCVHIIQTGSSKPVLHQLAMTIFSVCVKNSIYFVNDIQWIPRDHYSQADSLNLFHVGRWTEFHKEKDKSLKELLFKLPDIVLKSKAKNTVKKYNYAFRSWCKWCKNYDSVNIMPATDYHDSLYLIYLMQNECSSSKIEEVIYSIAWAHNIAGYNNPCASDLVKNVAEGAKRQLSRPCSKKEPITTEILTQLVKKFGSTDNLLDKRIVTMCLIGYAGFLRCSY</sequence>
<evidence type="ECO:0000256" key="5">
    <source>
        <dbReference type="ARBA" id="ARBA00022801"/>
    </source>
</evidence>
<dbReference type="PANTHER" id="PTHR33050:SF7">
    <property type="entry name" value="RIBONUCLEASE H"/>
    <property type="match status" value="1"/>
</dbReference>
<keyword evidence="7" id="KW-0238">DNA-binding</keyword>
<evidence type="ECO:0000259" key="8">
    <source>
        <dbReference type="Pfam" id="PF17917"/>
    </source>
</evidence>
<keyword evidence="4" id="KW-0255">Endonuclease</keyword>
<keyword evidence="10" id="KW-1185">Reference proteome</keyword>
<evidence type="ECO:0000256" key="4">
    <source>
        <dbReference type="ARBA" id="ARBA00022759"/>
    </source>
</evidence>
<dbReference type="Pfam" id="PF17917">
    <property type="entry name" value="RT_RNaseH"/>
    <property type="match status" value="1"/>
</dbReference>
<evidence type="ECO:0000256" key="7">
    <source>
        <dbReference type="ARBA" id="ARBA00023125"/>
    </source>
</evidence>
<keyword evidence="3" id="KW-0540">Nuclease</keyword>
<evidence type="ECO:0000313" key="9">
    <source>
        <dbReference type="EMBL" id="CAC5400407.1"/>
    </source>
</evidence>
<keyword evidence="5" id="KW-0378">Hydrolase</keyword>
<dbReference type="OrthoDB" id="10362436at2759"/>
<dbReference type="GO" id="GO:0003964">
    <property type="term" value="F:RNA-directed DNA polymerase activity"/>
    <property type="evidence" value="ECO:0007669"/>
    <property type="project" value="UniProtKB-KW"/>
</dbReference>
<accession>A0A6J8CYF9</accession>
<dbReference type="AlphaFoldDB" id="A0A6J8CYF9"/>
<dbReference type="Gene3D" id="1.10.150.130">
    <property type="match status" value="1"/>
</dbReference>
<dbReference type="GO" id="GO:0004519">
    <property type="term" value="F:endonuclease activity"/>
    <property type="evidence" value="ECO:0007669"/>
    <property type="project" value="UniProtKB-KW"/>
</dbReference>
<protein>
    <recommendedName>
        <fullName evidence="8">Reverse transcriptase RNase H-like domain-containing protein</fullName>
    </recommendedName>
</protein>
<evidence type="ECO:0000256" key="2">
    <source>
        <dbReference type="ARBA" id="ARBA00022695"/>
    </source>
</evidence>
<dbReference type="InterPro" id="IPR041373">
    <property type="entry name" value="RT_RNaseH"/>
</dbReference>
<proteinExistence type="predicted"/>
<evidence type="ECO:0000256" key="6">
    <source>
        <dbReference type="ARBA" id="ARBA00022918"/>
    </source>
</evidence>
<keyword evidence="6" id="KW-0695">RNA-directed DNA polymerase</keyword>
<keyword evidence="1" id="KW-0808">Transferase</keyword>
<dbReference type="InterPro" id="IPR010998">
    <property type="entry name" value="Integrase_recombinase_N"/>
</dbReference>
<dbReference type="EMBL" id="CACVKT020006198">
    <property type="protein sequence ID" value="CAC5400407.1"/>
    <property type="molecule type" value="Genomic_DNA"/>
</dbReference>
<dbReference type="SUPFAM" id="SSF47823">
    <property type="entry name" value="lambda integrase-like, N-terminal domain"/>
    <property type="match status" value="1"/>
</dbReference>
<keyword evidence="2" id="KW-0548">Nucleotidyltransferase</keyword>
<dbReference type="GO" id="GO:0016787">
    <property type="term" value="F:hydrolase activity"/>
    <property type="evidence" value="ECO:0007669"/>
    <property type="project" value="UniProtKB-KW"/>
</dbReference>
<evidence type="ECO:0000256" key="1">
    <source>
        <dbReference type="ARBA" id="ARBA00022679"/>
    </source>
</evidence>
<dbReference type="PANTHER" id="PTHR33050">
    <property type="entry name" value="REVERSE TRANSCRIPTASE DOMAIN-CONTAINING PROTEIN"/>
    <property type="match status" value="1"/>
</dbReference>
<name>A0A6J8CYF9_MYTCO</name>
<feature type="domain" description="Reverse transcriptase RNase H-like" evidence="8">
    <location>
        <begin position="64"/>
        <end position="151"/>
    </location>
</feature>
<dbReference type="SUPFAM" id="SSF56672">
    <property type="entry name" value="DNA/RNA polymerases"/>
    <property type="match status" value="1"/>
</dbReference>
<dbReference type="GO" id="GO:0003677">
    <property type="term" value="F:DNA binding"/>
    <property type="evidence" value="ECO:0007669"/>
    <property type="project" value="UniProtKB-KW"/>
</dbReference>
<evidence type="ECO:0000256" key="3">
    <source>
        <dbReference type="ARBA" id="ARBA00022722"/>
    </source>
</evidence>